<evidence type="ECO:0000313" key="1">
    <source>
        <dbReference type="EMBL" id="KAF9999337.1"/>
    </source>
</evidence>
<protein>
    <recommendedName>
        <fullName evidence="3">F-box domain-containing protein</fullName>
    </recommendedName>
</protein>
<accession>A0A9P6MGS3</accession>
<dbReference type="AlphaFoldDB" id="A0A9P6MGS3"/>
<keyword evidence="2" id="KW-1185">Reference proteome</keyword>
<proteinExistence type="predicted"/>
<sequence length="472" mass="54036">MATTPKSPFELTEIRRRLSLFLSPTDAIACAQVCKSWSNDFVSAIWHTIEESSHYRLGKLNPCTIAKHGHRIRVINGLSGGDNLIDKLQDASISKLKSLSMVMSKTSLYMAHCHDFIHRNINSLTSLDLSMLLPVDHDLYFTADCLSPFNHTGAASSLAYIKIQGLCLTRNTFSRLLNFCQALERIDIQDTFLQSTVFTDKFQHPRLTHLTAPVEQVFYSDPFTNKPSILFHFPNLTHWETWKSIPSSEIEFNHCVMEITQYSPHITALYNRTGIGSGGFPLSKILVYGLRDLREICVQPEQLSPVIIMSILSHRNSLTIVKTPSSDDNLFQSNSVQKVEDHLEDSGWAVQYIPSQCLQLQEFSLPFHEMNMDDVDRIPWMCHDLQVLHVRIKNLNTIDKINKALQMWVDGKKAKLGNNIINKDKEQATIDLNRSLVGYPKRQDSIEIRVARHLLRFRKLYTVWLGTKVWQV</sequence>
<evidence type="ECO:0008006" key="3">
    <source>
        <dbReference type="Google" id="ProtNLM"/>
    </source>
</evidence>
<dbReference type="Proteomes" id="UP000749646">
    <property type="component" value="Unassembled WGS sequence"/>
</dbReference>
<dbReference type="Gene3D" id="3.80.10.10">
    <property type="entry name" value="Ribonuclease Inhibitor"/>
    <property type="match status" value="1"/>
</dbReference>
<comment type="caution">
    <text evidence="1">The sequence shown here is derived from an EMBL/GenBank/DDBJ whole genome shotgun (WGS) entry which is preliminary data.</text>
</comment>
<organism evidence="1 2">
    <name type="scientific">Modicella reniformis</name>
    <dbReference type="NCBI Taxonomy" id="1440133"/>
    <lineage>
        <taxon>Eukaryota</taxon>
        <taxon>Fungi</taxon>
        <taxon>Fungi incertae sedis</taxon>
        <taxon>Mucoromycota</taxon>
        <taxon>Mortierellomycotina</taxon>
        <taxon>Mortierellomycetes</taxon>
        <taxon>Mortierellales</taxon>
        <taxon>Mortierellaceae</taxon>
        <taxon>Modicella</taxon>
    </lineage>
</organism>
<dbReference type="OrthoDB" id="2360932at2759"/>
<gene>
    <name evidence="1" type="ORF">BGZ65_005298</name>
</gene>
<dbReference type="EMBL" id="JAAAHW010000752">
    <property type="protein sequence ID" value="KAF9999337.1"/>
    <property type="molecule type" value="Genomic_DNA"/>
</dbReference>
<name>A0A9P6MGS3_9FUNG</name>
<reference evidence="1" key="1">
    <citation type="journal article" date="2020" name="Fungal Divers.">
        <title>Resolving the Mortierellaceae phylogeny through synthesis of multi-gene phylogenetics and phylogenomics.</title>
        <authorList>
            <person name="Vandepol N."/>
            <person name="Liber J."/>
            <person name="Desiro A."/>
            <person name="Na H."/>
            <person name="Kennedy M."/>
            <person name="Barry K."/>
            <person name="Grigoriev I.V."/>
            <person name="Miller A.N."/>
            <person name="O'Donnell K."/>
            <person name="Stajich J.E."/>
            <person name="Bonito G."/>
        </authorList>
    </citation>
    <scope>NUCLEOTIDE SEQUENCE</scope>
    <source>
        <strain evidence="1">MES-2147</strain>
    </source>
</reference>
<evidence type="ECO:0000313" key="2">
    <source>
        <dbReference type="Proteomes" id="UP000749646"/>
    </source>
</evidence>
<dbReference type="InterPro" id="IPR032675">
    <property type="entry name" value="LRR_dom_sf"/>
</dbReference>